<dbReference type="Proteomes" id="UP000284531">
    <property type="component" value="Unassembled WGS sequence"/>
</dbReference>
<name>A0A419WXR1_9BACT</name>
<protein>
    <submittedName>
        <fullName evidence="1">Uncharacterized protein</fullName>
    </submittedName>
</protein>
<dbReference type="AlphaFoldDB" id="A0A419WXR1"/>
<evidence type="ECO:0000313" key="2">
    <source>
        <dbReference type="Proteomes" id="UP000284531"/>
    </source>
</evidence>
<comment type="caution">
    <text evidence="1">The sequence shown here is derived from an EMBL/GenBank/DDBJ whole genome shotgun (WGS) entry which is preliminary data.</text>
</comment>
<gene>
    <name evidence="1" type="ORF">BXY64_3239</name>
</gene>
<evidence type="ECO:0000313" key="1">
    <source>
        <dbReference type="EMBL" id="RKE00233.1"/>
    </source>
</evidence>
<keyword evidence="2" id="KW-1185">Reference proteome</keyword>
<proteinExistence type="predicted"/>
<reference evidence="1 2" key="1">
    <citation type="submission" date="2018-09" db="EMBL/GenBank/DDBJ databases">
        <title>Genomic Encyclopedia of Archaeal and Bacterial Type Strains, Phase II (KMG-II): from individual species to whole genera.</title>
        <authorList>
            <person name="Goeker M."/>
        </authorList>
    </citation>
    <scope>NUCLEOTIDE SEQUENCE [LARGE SCALE GENOMIC DNA]</scope>
    <source>
        <strain evidence="1 2">DSM 21950</strain>
    </source>
</reference>
<sequence length="58" mass="7120">MAKFILFISELLSKTENIYSNSFNFDKTLTFRYKEMIFVYQHKTKLHSNSFFIYIMIH</sequence>
<organism evidence="1 2">
    <name type="scientific">Marinifilum flexuosum</name>
    <dbReference type="NCBI Taxonomy" id="1117708"/>
    <lineage>
        <taxon>Bacteria</taxon>
        <taxon>Pseudomonadati</taxon>
        <taxon>Bacteroidota</taxon>
        <taxon>Bacteroidia</taxon>
        <taxon>Marinilabiliales</taxon>
        <taxon>Marinifilaceae</taxon>
    </lineage>
</organism>
<accession>A0A419WXR1</accession>
<dbReference type="EMBL" id="RAPQ01000010">
    <property type="protein sequence ID" value="RKE00233.1"/>
    <property type="molecule type" value="Genomic_DNA"/>
</dbReference>